<feature type="compositionally biased region" description="Polar residues" evidence="1">
    <location>
        <begin position="12"/>
        <end position="21"/>
    </location>
</feature>
<protein>
    <submittedName>
        <fullName evidence="2">Uncharacterized protein</fullName>
    </submittedName>
</protein>
<evidence type="ECO:0000256" key="1">
    <source>
        <dbReference type="SAM" id="MobiDB-lite"/>
    </source>
</evidence>
<dbReference type="AlphaFoldDB" id="A0A1B7MH01"/>
<name>A0A1B7MH01_9AGAM</name>
<dbReference type="InParanoid" id="A0A1B7MH01"/>
<accession>A0A1B7MH01</accession>
<proteinExistence type="predicted"/>
<feature type="region of interest" description="Disordered" evidence="1">
    <location>
        <begin position="1"/>
        <end position="28"/>
    </location>
</feature>
<gene>
    <name evidence="2" type="ORF">K503DRAFT_805716</name>
</gene>
<evidence type="ECO:0000313" key="2">
    <source>
        <dbReference type="EMBL" id="OAX31859.1"/>
    </source>
</evidence>
<dbReference type="EMBL" id="KV449210">
    <property type="protein sequence ID" value="OAX31859.1"/>
    <property type="molecule type" value="Genomic_DNA"/>
</dbReference>
<evidence type="ECO:0000313" key="3">
    <source>
        <dbReference type="Proteomes" id="UP000092154"/>
    </source>
</evidence>
<dbReference type="Proteomes" id="UP000092154">
    <property type="component" value="Unassembled WGS sequence"/>
</dbReference>
<organism evidence="2 3">
    <name type="scientific">Rhizopogon vinicolor AM-OR11-026</name>
    <dbReference type="NCBI Taxonomy" id="1314800"/>
    <lineage>
        <taxon>Eukaryota</taxon>
        <taxon>Fungi</taxon>
        <taxon>Dikarya</taxon>
        <taxon>Basidiomycota</taxon>
        <taxon>Agaricomycotina</taxon>
        <taxon>Agaricomycetes</taxon>
        <taxon>Agaricomycetidae</taxon>
        <taxon>Boletales</taxon>
        <taxon>Suillineae</taxon>
        <taxon>Rhizopogonaceae</taxon>
        <taxon>Rhizopogon</taxon>
    </lineage>
</organism>
<sequence>MATVHGPLALDHSSSPASTDTIDGETAPPINAHKTALSLLALYSLDLALGHTTHDINKFALSFTHLLFQSTSQNDNEFPSPNLQKS</sequence>
<reference evidence="2 3" key="1">
    <citation type="submission" date="2016-06" db="EMBL/GenBank/DDBJ databases">
        <title>Comparative genomics of the ectomycorrhizal sister species Rhizopogon vinicolor and Rhizopogon vesiculosus (Basidiomycota: Boletales) reveals a divergence of the mating type B locus.</title>
        <authorList>
            <consortium name="DOE Joint Genome Institute"/>
            <person name="Mujic A.B."/>
            <person name="Kuo A."/>
            <person name="Tritt A."/>
            <person name="Lipzen A."/>
            <person name="Chen C."/>
            <person name="Johnson J."/>
            <person name="Sharma A."/>
            <person name="Barry K."/>
            <person name="Grigoriev I.V."/>
            <person name="Spatafora J.W."/>
        </authorList>
    </citation>
    <scope>NUCLEOTIDE SEQUENCE [LARGE SCALE GENOMIC DNA]</scope>
    <source>
        <strain evidence="2 3">AM-OR11-026</strain>
    </source>
</reference>
<keyword evidence="3" id="KW-1185">Reference proteome</keyword>